<dbReference type="InterPro" id="IPR036938">
    <property type="entry name" value="PAP2/HPO_sf"/>
</dbReference>
<dbReference type="SMART" id="SM00014">
    <property type="entry name" value="acidPPc"/>
    <property type="match status" value="1"/>
</dbReference>
<dbReference type="PANTHER" id="PTHR14969">
    <property type="entry name" value="SPHINGOSINE-1-PHOSPHATE PHOSPHOHYDROLASE"/>
    <property type="match status" value="1"/>
</dbReference>
<dbReference type="RefSeq" id="WP_150031234.1">
    <property type="nucleotide sequence ID" value="NZ_VWSH01000001.1"/>
</dbReference>
<feature type="transmembrane region" description="Helical" evidence="1">
    <location>
        <begin position="59"/>
        <end position="82"/>
    </location>
</feature>
<dbReference type="InterPro" id="IPR000326">
    <property type="entry name" value="PAP2/HPO"/>
</dbReference>
<keyword evidence="4" id="KW-1185">Reference proteome</keyword>
<organism evidence="3 4">
    <name type="scientific">Taibaiella lutea</name>
    <dbReference type="NCBI Taxonomy" id="2608001"/>
    <lineage>
        <taxon>Bacteria</taxon>
        <taxon>Pseudomonadati</taxon>
        <taxon>Bacteroidota</taxon>
        <taxon>Chitinophagia</taxon>
        <taxon>Chitinophagales</taxon>
        <taxon>Chitinophagaceae</taxon>
        <taxon>Taibaiella</taxon>
    </lineage>
</organism>
<keyword evidence="1" id="KW-1133">Transmembrane helix</keyword>
<feature type="transmembrane region" description="Helical" evidence="1">
    <location>
        <begin position="167"/>
        <end position="187"/>
    </location>
</feature>
<dbReference type="CDD" id="cd01610">
    <property type="entry name" value="PAP2_like"/>
    <property type="match status" value="1"/>
</dbReference>
<sequence>MQKGINTVKRFKEITIGAQYFIVLFILWFFIGGYLLIQEQERSIYKAINNQHTAFKDTIFPYITHIGEAWVIIPSLLLLLFIKAFRNKRFIWAMVACNISPFLITQAIKGIINAPRPLKYFPDISFIHRVAGQPENYDFSFPSGHSEGSFAFLCFLSLILPKRYRIFGLLFFFIGLIVLYSRIYLSQHFFRDVYVGSLVGGFSCLLCFWLINPFRHKTDQ</sequence>
<feature type="transmembrane region" description="Helical" evidence="1">
    <location>
        <begin position="20"/>
        <end position="37"/>
    </location>
</feature>
<dbReference type="PANTHER" id="PTHR14969:SF13">
    <property type="entry name" value="AT30094P"/>
    <property type="match status" value="1"/>
</dbReference>
<comment type="caution">
    <text evidence="3">The sequence shown here is derived from an EMBL/GenBank/DDBJ whole genome shotgun (WGS) entry which is preliminary data.</text>
</comment>
<feature type="transmembrane region" description="Helical" evidence="1">
    <location>
        <begin position="193"/>
        <end position="211"/>
    </location>
</feature>
<reference evidence="3 4" key="1">
    <citation type="submission" date="2019-09" db="EMBL/GenBank/DDBJ databases">
        <title>Genome sequence and assembly of Taibaiella sp.</title>
        <authorList>
            <person name="Chhetri G."/>
        </authorList>
    </citation>
    <scope>NUCLEOTIDE SEQUENCE [LARGE SCALE GENOMIC DNA]</scope>
    <source>
        <strain evidence="3 4">KVB11</strain>
    </source>
</reference>
<evidence type="ECO:0000256" key="1">
    <source>
        <dbReference type="SAM" id="Phobius"/>
    </source>
</evidence>
<keyword evidence="1" id="KW-0472">Membrane</keyword>
<accession>A0A5M6CN65</accession>
<dbReference type="Pfam" id="PF01569">
    <property type="entry name" value="PAP2"/>
    <property type="match status" value="1"/>
</dbReference>
<feature type="domain" description="Phosphatidic acid phosphatase type 2/haloperoxidase" evidence="2">
    <location>
        <begin position="90"/>
        <end position="208"/>
    </location>
</feature>
<dbReference type="EMBL" id="VWSH01000001">
    <property type="protein sequence ID" value="KAA5536658.1"/>
    <property type="molecule type" value="Genomic_DNA"/>
</dbReference>
<dbReference type="SUPFAM" id="SSF48317">
    <property type="entry name" value="Acid phosphatase/Vanadium-dependent haloperoxidase"/>
    <property type="match status" value="1"/>
</dbReference>
<protein>
    <submittedName>
        <fullName evidence="3">Phosphatase PAP2 family protein</fullName>
    </submittedName>
</protein>
<keyword evidence="1" id="KW-0812">Transmembrane</keyword>
<name>A0A5M6CN65_9BACT</name>
<evidence type="ECO:0000259" key="2">
    <source>
        <dbReference type="SMART" id="SM00014"/>
    </source>
</evidence>
<evidence type="ECO:0000313" key="4">
    <source>
        <dbReference type="Proteomes" id="UP000323632"/>
    </source>
</evidence>
<dbReference type="AlphaFoldDB" id="A0A5M6CN65"/>
<feature type="transmembrane region" description="Helical" evidence="1">
    <location>
        <begin position="89"/>
        <end position="112"/>
    </location>
</feature>
<proteinExistence type="predicted"/>
<dbReference type="Gene3D" id="1.20.144.10">
    <property type="entry name" value="Phosphatidic acid phosphatase type 2/haloperoxidase"/>
    <property type="match status" value="1"/>
</dbReference>
<dbReference type="Proteomes" id="UP000323632">
    <property type="component" value="Unassembled WGS sequence"/>
</dbReference>
<evidence type="ECO:0000313" key="3">
    <source>
        <dbReference type="EMBL" id="KAA5536658.1"/>
    </source>
</evidence>
<gene>
    <name evidence="3" type="ORF">F0919_03020</name>
</gene>